<feature type="transmembrane region" description="Helical" evidence="7">
    <location>
        <begin position="443"/>
        <end position="465"/>
    </location>
</feature>
<evidence type="ECO:0000313" key="10">
    <source>
        <dbReference type="EMBL" id="MBA0088366.1"/>
    </source>
</evidence>
<feature type="transmembrane region" description="Helical" evidence="7">
    <location>
        <begin position="848"/>
        <end position="869"/>
    </location>
</feature>
<dbReference type="InterPro" id="IPR003838">
    <property type="entry name" value="ABC3_permease_C"/>
</dbReference>
<dbReference type="GO" id="GO:0005886">
    <property type="term" value="C:plasma membrane"/>
    <property type="evidence" value="ECO:0007669"/>
    <property type="project" value="UniProtKB-SubCell"/>
</dbReference>
<keyword evidence="4 7" id="KW-1133">Transmembrane helix</keyword>
<evidence type="ECO:0000256" key="3">
    <source>
        <dbReference type="ARBA" id="ARBA00022692"/>
    </source>
</evidence>
<keyword evidence="2" id="KW-1003">Cell membrane</keyword>
<dbReference type="InterPro" id="IPR017800">
    <property type="entry name" value="ADOP"/>
</dbReference>
<keyword evidence="11" id="KW-1185">Reference proteome</keyword>
<evidence type="ECO:0000256" key="4">
    <source>
        <dbReference type="ARBA" id="ARBA00022989"/>
    </source>
</evidence>
<comment type="subcellular location">
    <subcellularLocation>
        <location evidence="1">Cell membrane</location>
        <topology evidence="1">Multi-pass membrane protein</topology>
    </subcellularLocation>
</comment>
<dbReference type="InterPro" id="IPR047928">
    <property type="entry name" value="Perm_prefix_1"/>
</dbReference>
<protein>
    <submittedName>
        <fullName evidence="10">ABC transporter permease</fullName>
    </submittedName>
</protein>
<evidence type="ECO:0000256" key="5">
    <source>
        <dbReference type="ARBA" id="ARBA00023136"/>
    </source>
</evidence>
<dbReference type="Pfam" id="PF02687">
    <property type="entry name" value="FtsX"/>
    <property type="match status" value="2"/>
</dbReference>
<evidence type="ECO:0000256" key="1">
    <source>
        <dbReference type="ARBA" id="ARBA00004651"/>
    </source>
</evidence>
<dbReference type="InterPro" id="IPR050250">
    <property type="entry name" value="Macrolide_Exporter_MacB"/>
</dbReference>
<evidence type="ECO:0000313" key="11">
    <source>
        <dbReference type="Proteomes" id="UP000567293"/>
    </source>
</evidence>
<dbReference type="NCBIfam" id="NF038403">
    <property type="entry name" value="perm_prefix_1"/>
    <property type="match status" value="1"/>
</dbReference>
<evidence type="ECO:0000259" key="9">
    <source>
        <dbReference type="Pfam" id="PF12704"/>
    </source>
</evidence>
<dbReference type="GO" id="GO:0022857">
    <property type="term" value="F:transmembrane transporter activity"/>
    <property type="evidence" value="ECO:0007669"/>
    <property type="project" value="TreeGrafter"/>
</dbReference>
<feature type="transmembrane region" description="Helical" evidence="7">
    <location>
        <begin position="494"/>
        <end position="517"/>
    </location>
</feature>
<dbReference type="PANTHER" id="PTHR30572:SF4">
    <property type="entry name" value="ABC TRANSPORTER PERMEASE YTRF"/>
    <property type="match status" value="1"/>
</dbReference>
<feature type="domain" description="ABC3 transporter permease C-terminal" evidence="8">
    <location>
        <begin position="764"/>
        <end position="877"/>
    </location>
</feature>
<dbReference type="NCBIfam" id="TIGR03434">
    <property type="entry name" value="ADOP"/>
    <property type="match status" value="1"/>
</dbReference>
<dbReference type="InterPro" id="IPR025857">
    <property type="entry name" value="MacB_PCD"/>
</dbReference>
<feature type="transmembrane region" description="Helical" evidence="7">
    <location>
        <begin position="401"/>
        <end position="423"/>
    </location>
</feature>
<reference evidence="10" key="1">
    <citation type="submission" date="2020-06" db="EMBL/GenBank/DDBJ databases">
        <title>Legume-microbial interactions unlock mineral nutrients during tropical forest succession.</title>
        <authorList>
            <person name="Epihov D.Z."/>
        </authorList>
    </citation>
    <scope>NUCLEOTIDE SEQUENCE [LARGE SCALE GENOMIC DNA]</scope>
    <source>
        <strain evidence="10">Pan2503</strain>
    </source>
</reference>
<dbReference type="AlphaFoldDB" id="A0A7V8SZU8"/>
<dbReference type="EMBL" id="JACDQQ010002466">
    <property type="protein sequence ID" value="MBA0088366.1"/>
    <property type="molecule type" value="Genomic_DNA"/>
</dbReference>
<name>A0A7V8SZU8_9BACT</name>
<accession>A0A7V8SZU8</accession>
<dbReference type="PANTHER" id="PTHR30572">
    <property type="entry name" value="MEMBRANE COMPONENT OF TRANSPORTER-RELATED"/>
    <property type="match status" value="1"/>
</dbReference>
<comment type="similarity">
    <text evidence="6">Belongs to the ABC-4 integral membrane protein family.</text>
</comment>
<feature type="transmembrane region" description="Helical" evidence="7">
    <location>
        <begin position="814"/>
        <end position="836"/>
    </location>
</feature>
<feature type="domain" description="MacB-like periplasmic core" evidence="9">
    <location>
        <begin position="516"/>
        <end position="727"/>
    </location>
</feature>
<evidence type="ECO:0000256" key="7">
    <source>
        <dbReference type="SAM" id="Phobius"/>
    </source>
</evidence>
<feature type="domain" description="ABC3 transporter permease C-terminal" evidence="8">
    <location>
        <begin position="358"/>
        <end position="474"/>
    </location>
</feature>
<evidence type="ECO:0000259" key="8">
    <source>
        <dbReference type="Pfam" id="PF02687"/>
    </source>
</evidence>
<feature type="transmembrane region" description="Helical" evidence="7">
    <location>
        <begin position="757"/>
        <end position="786"/>
    </location>
</feature>
<keyword evidence="3 7" id="KW-0812">Transmembrane</keyword>
<organism evidence="10 11">
    <name type="scientific">Candidatus Acidiferrum panamense</name>
    <dbReference type="NCBI Taxonomy" id="2741543"/>
    <lineage>
        <taxon>Bacteria</taxon>
        <taxon>Pseudomonadati</taxon>
        <taxon>Acidobacteriota</taxon>
        <taxon>Terriglobia</taxon>
        <taxon>Candidatus Acidiferrales</taxon>
        <taxon>Candidatus Acidiferrum</taxon>
    </lineage>
</organism>
<feature type="transmembrane region" description="Helical" evidence="7">
    <location>
        <begin position="351"/>
        <end position="374"/>
    </location>
</feature>
<evidence type="ECO:0000256" key="2">
    <source>
        <dbReference type="ARBA" id="ARBA00022475"/>
    </source>
</evidence>
<feature type="transmembrane region" description="Helical" evidence="7">
    <location>
        <begin position="96"/>
        <end position="118"/>
    </location>
</feature>
<evidence type="ECO:0000256" key="6">
    <source>
        <dbReference type="ARBA" id="ARBA00038076"/>
    </source>
</evidence>
<proteinExistence type="inferred from homology"/>
<feature type="domain" description="MacB-like periplasmic core" evidence="9">
    <location>
        <begin position="98"/>
        <end position="316"/>
    </location>
</feature>
<gene>
    <name evidence="10" type="ORF">HRJ53_25555</name>
</gene>
<dbReference type="Pfam" id="PF12704">
    <property type="entry name" value="MacB_PCD"/>
    <property type="match status" value="2"/>
</dbReference>
<keyword evidence="5 7" id="KW-0472">Membrane</keyword>
<sequence>MNWLGDLVRRLNMLMHRRQFDADLEEEMRLHLELRQQEQLPSGLTAEDAQAAARRRFGNTTYLKEESHIAWGWEWFENLAQDVRYGLRTLRKSPGFAAVAVLTLALGIGANTLMFSLVNGVLLRPLPYRHPDRLTMVWEKGRDGSHENVGYATYLDWKTQNKSFEELAIYSSWQPVLQVGEPEQLNGLRVTSNYFRVLGIHPKIGRDFLPEEDVPNANKVVMLSHSLWQRKFNSDPNIVGKPINMNATQYIVAGVLPASYQSLMSQDPRGGAVEIWRVLGYDVSQPWACRTCHHLVAIGRLRDGVAITQANAEMDTISAALSKAYPKEYDDIGVILTPIREQLLGPASTPLYILLGAVSLVLLVASANLANLLLARATHREREVAVRVALGASRGRIIRQLLAENCVLGLLGAAVGLIPAYWAPKVLAFVGTGDLPRLDQVHLDWRVLLFTVGVALLTGNAAGLAPAYRLSKTDVHDSLKEGSRNSENAAGRRLRGLLIVSEVALSLTLLISAGLLLRSLSRLLVVSPGFEPANVLSMQTSVLGQRFSNNAVVRQYFAEAVERLRVLPGVQSAAAASQIPLAGNMDRYGFHAEGKIHANPEEDPSAERYCITPGFLETMRIPLIRGRDVSSADNATAPQVLLIGETTARRMWPGEDPIGKRVKLGGVDQPWWTVVGVTGDVHHVGLDAVPDMQMYIPHQQWPYPDGLMIFVIRTLGPPAAISAAAQQAIHSIDRTQPISRIMPLEGYVGLSVQGRRFALILIGAFAAIGLALSVVGIYGVTAYTVVQRTREIGIRRALGAQTSEVLGLLLREEFLLILAGTVLGVAASLALTRFLARMLFEVKPTDPMTFALVVALLVSVAVLACSIPARRAMRVDPMVALRYE</sequence>
<dbReference type="Proteomes" id="UP000567293">
    <property type="component" value="Unassembled WGS sequence"/>
</dbReference>
<comment type="caution">
    <text evidence="10">The sequence shown here is derived from an EMBL/GenBank/DDBJ whole genome shotgun (WGS) entry which is preliminary data.</text>
</comment>